<sequence>MSSRKKKNNFKKVQEELQRAFKADKDLKGYGLKVEVVEGKARLQGIVDTLIEKERATNLAQDIPGVEKVDNAISISTDGPITDSEVEFEVAEELAQAPGVELQHIGGKSHRGTVLLKGEALKPHEIEAARRAAAKARGVKRVISQVKVKKPLKTLEEIFHSQVRNDKEDS</sequence>
<dbReference type="EMBL" id="LT838272">
    <property type="protein sequence ID" value="SMB91119.1"/>
    <property type="molecule type" value="Genomic_DNA"/>
</dbReference>
<keyword evidence="3" id="KW-1185">Reference proteome</keyword>
<dbReference type="InterPro" id="IPR007055">
    <property type="entry name" value="BON_dom"/>
</dbReference>
<feature type="domain" description="BON" evidence="1">
    <location>
        <begin position="82"/>
        <end position="150"/>
    </location>
</feature>
<dbReference type="PROSITE" id="PS50914">
    <property type="entry name" value="BON"/>
    <property type="match status" value="2"/>
</dbReference>
<gene>
    <name evidence="2" type="ORF">SAMN00808754_0389</name>
</gene>
<evidence type="ECO:0000313" key="3">
    <source>
        <dbReference type="Proteomes" id="UP000192569"/>
    </source>
</evidence>
<name>A0A1W1VCI4_9FIRM</name>
<dbReference type="PANTHER" id="PTHR34606:SF15">
    <property type="entry name" value="BON DOMAIN-CONTAINING PROTEIN"/>
    <property type="match status" value="1"/>
</dbReference>
<organism evidence="2 3">
    <name type="scientific">Thermanaeromonas toyohensis ToBE</name>
    <dbReference type="NCBI Taxonomy" id="698762"/>
    <lineage>
        <taxon>Bacteria</taxon>
        <taxon>Bacillati</taxon>
        <taxon>Bacillota</taxon>
        <taxon>Clostridia</taxon>
        <taxon>Neomoorellales</taxon>
        <taxon>Neomoorellaceae</taxon>
        <taxon>Thermanaeromonas</taxon>
    </lineage>
</organism>
<dbReference type="STRING" id="698762.SAMN00808754_0389"/>
<dbReference type="RefSeq" id="WP_084663511.1">
    <property type="nucleotide sequence ID" value="NZ_LT838272.1"/>
</dbReference>
<evidence type="ECO:0000313" key="2">
    <source>
        <dbReference type="EMBL" id="SMB91119.1"/>
    </source>
</evidence>
<reference evidence="2 3" key="1">
    <citation type="submission" date="2017-04" db="EMBL/GenBank/DDBJ databases">
        <authorList>
            <person name="Afonso C.L."/>
            <person name="Miller P.J."/>
            <person name="Scott M.A."/>
            <person name="Spackman E."/>
            <person name="Goraichik I."/>
            <person name="Dimitrov K.M."/>
            <person name="Suarez D.L."/>
            <person name="Swayne D.E."/>
        </authorList>
    </citation>
    <scope>NUCLEOTIDE SEQUENCE [LARGE SCALE GENOMIC DNA]</scope>
    <source>
        <strain evidence="2 3">ToBE</strain>
    </source>
</reference>
<dbReference type="InterPro" id="IPR051686">
    <property type="entry name" value="Lipoprotein_DolP"/>
</dbReference>
<dbReference type="Pfam" id="PF04972">
    <property type="entry name" value="BON"/>
    <property type="match status" value="2"/>
</dbReference>
<dbReference type="AlphaFoldDB" id="A0A1W1VCI4"/>
<dbReference type="OrthoDB" id="1723404at2"/>
<dbReference type="Proteomes" id="UP000192569">
    <property type="component" value="Chromosome I"/>
</dbReference>
<dbReference type="PANTHER" id="PTHR34606">
    <property type="entry name" value="BON DOMAIN-CONTAINING PROTEIN"/>
    <property type="match status" value="1"/>
</dbReference>
<evidence type="ECO:0000259" key="1">
    <source>
        <dbReference type="PROSITE" id="PS50914"/>
    </source>
</evidence>
<proteinExistence type="predicted"/>
<feature type="domain" description="BON" evidence="1">
    <location>
        <begin position="9"/>
        <end position="77"/>
    </location>
</feature>
<protein>
    <submittedName>
        <fullName evidence="2">Hyperosmotically inducible protein</fullName>
    </submittedName>
</protein>
<accession>A0A1W1VCI4</accession>
<dbReference type="Gene3D" id="3.30.1340.30">
    <property type="match status" value="2"/>
</dbReference>